<comment type="caution">
    <text evidence="1">The sequence shown here is derived from an EMBL/GenBank/DDBJ whole genome shotgun (WGS) entry which is preliminary data.</text>
</comment>
<gene>
    <name evidence="1" type="ORF">F5148DRAFT_348428</name>
</gene>
<evidence type="ECO:0000313" key="1">
    <source>
        <dbReference type="EMBL" id="KAI9457419.1"/>
    </source>
</evidence>
<accession>A0ACC0U153</accession>
<keyword evidence="2" id="KW-1185">Reference proteome</keyword>
<reference evidence="1" key="1">
    <citation type="submission" date="2021-03" db="EMBL/GenBank/DDBJ databases">
        <title>Evolutionary priming and transition to the ectomycorrhizal habit in an iconic lineage of mushroom-forming fungi: is preadaptation a requirement?</title>
        <authorList>
            <consortium name="DOE Joint Genome Institute"/>
            <person name="Looney B.P."/>
            <person name="Miyauchi S."/>
            <person name="Morin E."/>
            <person name="Drula E."/>
            <person name="Courty P.E."/>
            <person name="Chicoki N."/>
            <person name="Fauchery L."/>
            <person name="Kohler A."/>
            <person name="Kuo A."/>
            <person name="LaButti K."/>
            <person name="Pangilinan J."/>
            <person name="Lipzen A."/>
            <person name="Riley R."/>
            <person name="Andreopoulos W."/>
            <person name="He G."/>
            <person name="Johnson J."/>
            <person name="Barry K.W."/>
            <person name="Grigoriev I.V."/>
            <person name="Nagy L."/>
            <person name="Hibbett D."/>
            <person name="Henrissat B."/>
            <person name="Matheny P.B."/>
            <person name="Labbe J."/>
            <person name="Martin A.F."/>
        </authorList>
    </citation>
    <scope>NUCLEOTIDE SEQUENCE</scope>
    <source>
        <strain evidence="1">BPL698</strain>
    </source>
</reference>
<dbReference type="EMBL" id="JAGFNK010000221">
    <property type="protein sequence ID" value="KAI9457419.1"/>
    <property type="molecule type" value="Genomic_DNA"/>
</dbReference>
<name>A0ACC0U153_9AGAM</name>
<proteinExistence type="predicted"/>
<dbReference type="Proteomes" id="UP001207468">
    <property type="component" value="Unassembled WGS sequence"/>
</dbReference>
<organism evidence="1 2">
    <name type="scientific">Russula earlei</name>
    <dbReference type="NCBI Taxonomy" id="71964"/>
    <lineage>
        <taxon>Eukaryota</taxon>
        <taxon>Fungi</taxon>
        <taxon>Dikarya</taxon>
        <taxon>Basidiomycota</taxon>
        <taxon>Agaricomycotina</taxon>
        <taxon>Agaricomycetes</taxon>
        <taxon>Russulales</taxon>
        <taxon>Russulaceae</taxon>
        <taxon>Russula</taxon>
    </lineage>
</organism>
<evidence type="ECO:0000313" key="2">
    <source>
        <dbReference type="Proteomes" id="UP001207468"/>
    </source>
</evidence>
<sequence length="338" mass="36498">MLLPRLAKWTGVVTSDFFSVGHEERSGADHAPLFHSIIDILASAHDAGLHLPTIDDDGKDDDNDVRDQQAALVCVATHCLSSPLFPIISASHRRAALALLRDVVPRSTTFDAIAGQPLARSRVLAGALRAHNLGSLERAFWACAVKHSSPSSRVDPELRRALDDASERGRTKTGASRRQMRRAGSARSPPRKRARRDIPRRRLPSPSPSSSSSSSSSSTSMSSTPSLLSSSSSWSARSLSGCETPGEMACCPSEDEERTGRSCTAMGSCGDFRSVLADALKMRKDLKAERRRDSLRAPCSCDRSESLESGYSREEENAAATLPSEGDVLDMFAYDDPV</sequence>
<protein>
    <submittedName>
        <fullName evidence="1">Uncharacterized protein</fullName>
    </submittedName>
</protein>